<evidence type="ECO:0000259" key="1">
    <source>
        <dbReference type="PROSITE" id="PS50887"/>
    </source>
</evidence>
<dbReference type="OrthoDB" id="9759607at2"/>
<protein>
    <submittedName>
        <fullName evidence="2">Diguanylate cyclase</fullName>
    </submittedName>
</protein>
<dbReference type="InterPro" id="IPR000160">
    <property type="entry name" value="GGDEF_dom"/>
</dbReference>
<dbReference type="GO" id="GO:0005886">
    <property type="term" value="C:plasma membrane"/>
    <property type="evidence" value="ECO:0007669"/>
    <property type="project" value="TreeGrafter"/>
</dbReference>
<dbReference type="RefSeq" id="WP_153735724.1">
    <property type="nucleotide sequence ID" value="NZ_WJNG01000003.1"/>
</dbReference>
<dbReference type="Pfam" id="PF00990">
    <property type="entry name" value="GGDEF"/>
    <property type="match status" value="1"/>
</dbReference>
<dbReference type="SUPFAM" id="SSF55073">
    <property type="entry name" value="Nucleotide cyclase"/>
    <property type="match status" value="1"/>
</dbReference>
<evidence type="ECO:0000313" key="3">
    <source>
        <dbReference type="Proteomes" id="UP000799092"/>
    </source>
</evidence>
<reference evidence="2" key="1">
    <citation type="submission" date="2019-11" db="EMBL/GenBank/DDBJ databases">
        <authorList>
            <person name="Li J."/>
        </authorList>
    </citation>
    <scope>NUCLEOTIDE SEQUENCE</scope>
    <source>
        <strain evidence="2">B6B</strain>
    </source>
</reference>
<feature type="domain" description="GGDEF" evidence="1">
    <location>
        <begin position="6"/>
        <end position="136"/>
    </location>
</feature>
<dbReference type="Proteomes" id="UP000799092">
    <property type="component" value="Unassembled WGS sequence"/>
</dbReference>
<keyword evidence="3" id="KW-1185">Reference proteome</keyword>
<dbReference type="NCBIfam" id="TIGR00254">
    <property type="entry name" value="GGDEF"/>
    <property type="match status" value="1"/>
</dbReference>
<sequence>MDKKKEKLILFLIDVNNFKMVNDNYGHETGDNVLKHLSNLLLVNTSKSDIVARYAGDEFIIISPFTDEKGKDIIIKQINEELRGLSEKLNIDISVSIGTSVYPNDAKTLDSLLNIADHSMYKKKNVFKEESHEFKRGV</sequence>
<dbReference type="InterPro" id="IPR050469">
    <property type="entry name" value="Diguanylate_Cyclase"/>
</dbReference>
<name>A0A6A8D8I7_9BACI</name>
<comment type="caution">
    <text evidence="2">The sequence shown here is derived from an EMBL/GenBank/DDBJ whole genome shotgun (WGS) entry which is preliminary data.</text>
</comment>
<proteinExistence type="predicted"/>
<accession>A0A6A8D8I7</accession>
<dbReference type="PROSITE" id="PS50887">
    <property type="entry name" value="GGDEF"/>
    <property type="match status" value="1"/>
</dbReference>
<dbReference type="PANTHER" id="PTHR45138">
    <property type="entry name" value="REGULATORY COMPONENTS OF SENSORY TRANSDUCTION SYSTEM"/>
    <property type="match status" value="1"/>
</dbReference>
<dbReference type="GO" id="GO:0052621">
    <property type="term" value="F:diguanylate cyclase activity"/>
    <property type="evidence" value="ECO:0007669"/>
    <property type="project" value="TreeGrafter"/>
</dbReference>
<dbReference type="InterPro" id="IPR029787">
    <property type="entry name" value="Nucleotide_cyclase"/>
</dbReference>
<dbReference type="GO" id="GO:0043709">
    <property type="term" value="P:cell adhesion involved in single-species biofilm formation"/>
    <property type="evidence" value="ECO:0007669"/>
    <property type="project" value="TreeGrafter"/>
</dbReference>
<dbReference type="Gene3D" id="3.30.70.270">
    <property type="match status" value="1"/>
</dbReference>
<dbReference type="InterPro" id="IPR043128">
    <property type="entry name" value="Rev_trsase/Diguanyl_cyclase"/>
</dbReference>
<dbReference type="GO" id="GO:1902201">
    <property type="term" value="P:negative regulation of bacterial-type flagellum-dependent cell motility"/>
    <property type="evidence" value="ECO:0007669"/>
    <property type="project" value="TreeGrafter"/>
</dbReference>
<dbReference type="AlphaFoldDB" id="A0A6A8D8I7"/>
<gene>
    <name evidence="2" type="ORF">GH741_05215</name>
</gene>
<dbReference type="CDD" id="cd01949">
    <property type="entry name" value="GGDEF"/>
    <property type="match status" value="1"/>
</dbReference>
<dbReference type="EMBL" id="WJNG01000003">
    <property type="protein sequence ID" value="MRH42073.1"/>
    <property type="molecule type" value="Genomic_DNA"/>
</dbReference>
<organism evidence="2 3">
    <name type="scientific">Aquibacillus halophilus</name>
    <dbReference type="NCBI Taxonomy" id="930132"/>
    <lineage>
        <taxon>Bacteria</taxon>
        <taxon>Bacillati</taxon>
        <taxon>Bacillota</taxon>
        <taxon>Bacilli</taxon>
        <taxon>Bacillales</taxon>
        <taxon>Bacillaceae</taxon>
        <taxon>Aquibacillus</taxon>
    </lineage>
</organism>
<evidence type="ECO:0000313" key="2">
    <source>
        <dbReference type="EMBL" id="MRH42073.1"/>
    </source>
</evidence>
<dbReference type="SMART" id="SM00267">
    <property type="entry name" value="GGDEF"/>
    <property type="match status" value="1"/>
</dbReference>
<dbReference type="PANTHER" id="PTHR45138:SF9">
    <property type="entry name" value="DIGUANYLATE CYCLASE DGCM-RELATED"/>
    <property type="match status" value="1"/>
</dbReference>